<evidence type="ECO:0000259" key="5">
    <source>
        <dbReference type="PROSITE" id="PS50222"/>
    </source>
</evidence>
<dbReference type="InterPro" id="IPR015943">
    <property type="entry name" value="WD40/YVTN_repeat-like_dom_sf"/>
</dbReference>
<name>A0ABR4MW86_9FUNG</name>
<dbReference type="Gene3D" id="1.10.238.10">
    <property type="entry name" value="EF-hand"/>
    <property type="match status" value="1"/>
</dbReference>
<reference evidence="6 7" key="1">
    <citation type="submission" date="2023-09" db="EMBL/GenBank/DDBJ databases">
        <title>Pangenome analysis of Batrachochytrium dendrobatidis and related Chytrids.</title>
        <authorList>
            <person name="Yacoub M.N."/>
            <person name="Stajich J.E."/>
            <person name="James T.Y."/>
        </authorList>
    </citation>
    <scope>NUCLEOTIDE SEQUENCE [LARGE SCALE GENOMIC DNA]</scope>
    <source>
        <strain evidence="6 7">JEL0888</strain>
    </source>
</reference>
<feature type="repeat" description="WD" evidence="4">
    <location>
        <begin position="672"/>
        <end position="703"/>
    </location>
</feature>
<dbReference type="SUPFAM" id="SSF47473">
    <property type="entry name" value="EF-hand"/>
    <property type="match status" value="1"/>
</dbReference>
<evidence type="ECO:0000313" key="6">
    <source>
        <dbReference type="EMBL" id="KAL2911515.1"/>
    </source>
</evidence>
<comment type="caution">
    <text evidence="6">The sequence shown here is derived from an EMBL/GenBank/DDBJ whole genome shotgun (WGS) entry which is preliminary data.</text>
</comment>
<dbReference type="InterPro" id="IPR036322">
    <property type="entry name" value="WD40_repeat_dom_sf"/>
</dbReference>
<dbReference type="InterPro" id="IPR057975">
    <property type="entry name" value="TPR_ANAPC2"/>
</dbReference>
<dbReference type="PROSITE" id="PS00018">
    <property type="entry name" value="EF_HAND_1"/>
    <property type="match status" value="1"/>
</dbReference>
<dbReference type="InterPro" id="IPR036317">
    <property type="entry name" value="Cullin_homology_sf"/>
</dbReference>
<organism evidence="6 7">
    <name type="scientific">Polyrhizophydium stewartii</name>
    <dbReference type="NCBI Taxonomy" id="2732419"/>
    <lineage>
        <taxon>Eukaryota</taxon>
        <taxon>Fungi</taxon>
        <taxon>Fungi incertae sedis</taxon>
        <taxon>Chytridiomycota</taxon>
        <taxon>Chytridiomycota incertae sedis</taxon>
        <taxon>Chytridiomycetes</taxon>
        <taxon>Rhizophydiales</taxon>
        <taxon>Rhizophydiales incertae sedis</taxon>
        <taxon>Polyrhizophydium</taxon>
    </lineage>
</organism>
<keyword evidence="1 4" id="KW-0853">WD repeat</keyword>
<sequence>MNIHHFEQLMTLFHNHHNEDGSSGFDIDKVFGEVLGGNLTFEHMTQLFMKIDANSDGTVDWDEFSAYMMTVSIETDDPNDILDERRKKIVGVPHKDMIVKIDFVQKERKYISVSREGVVCLWSRSLKLNRVINTKEFNPRTSWVHDARFMHEHNKLIIITDDRQLCVYDLFSIKPRLVAAITQLENNPLCLAYAAGYDEDTDLILFGDDGGYVNVLSLTRRFLIDTASDNGPSEHLTPAKLTKRDSLEKNNISLYRRKIHDDWVLRVQYYPEMNAFVSCAMETAKSLVIGDLERKTLRHISIPKGIKCFEFCKRPSFLVTGGRDKIIRLWNPYVLSKPAGSLQGHNASIVSIVINHEDGHIMSLSEDKVVKMWNARNLNCLQTIIDKIPHRPENIISSIFYDVQSRQIITGSNILETWPLYTNTKQIATKSHEAPVVGAMFNSNFHQASTITLWDPSCGEKIFQFHKAHGNLEITAMCFDKSGRRLITGSRDGVIKMWNFNNGQILRRLLKETVMETTDVCFVEMGLNRFIIAVGWDRTISIFTDDPTHFEARPVRILNGKGSGAHRGHEDDISAVAFCPPNVLATSSVDGTIARIPLLSCHADGCIRVWDTIDGFNCQVMDDEGLTTMACDNDCSILMVGGSKGHVRVIDLKALIAEMHDRQSNLVVTALWRAHMLSVSSVSYVRAYNMILTSSKDATVRIWTFDGMHIGTFGDRPWVFGDDSTYCPLPPDLKQDQDLELKKAELANKKEAMIKKNVIETWRGVFSLDAAIDPGAEIDASVGDEKDKSKNLQKLKEKAMLSHVTKKWRDFWSRRKNVDDWTLTPELISVKNSKQFFSFDIQQRHRAPKPSVNVKYDSVYHMLHIHQMDEMQQAVVHPLRLQKPGKNGAAQALVLAALATVASLPGESGQCETLAAQDGQQAATARALTVPHGMCNAQGSADRCAAARALLQALDQRTLTEWRLWLESLHDEAHGTASDAMLIDASLHQTSKIKVDASEFPFKRLGQLFSVCGLGAMFSEICVDTLHQTIGRHVAEMARDHFDVSVSSQVSEWLETRLMQVARHMLDVQDSKRYSSLFDSKLEFYWSQRLCIERISQVFAVVREYPDSAPAIIDLKVALKKYNAMDDLLRQLQSSIASRLLHCGAATSIILDVFVSTAKFLHIIEFPSDTVEADALRMIVTRLLEDQEDKAALDPALRKSLTDVEIHELLHVFPTIDAYADDYAHHLAHRLLGSPLFGTDEDVHEFEIFKSRFGSDQAGVAQVIIKDAVDSRRFDAVSMDEARRRTGLSKPQLLRAAEFWQSLNVLAVRGECLINIMGGSDLGEAVHS</sequence>
<dbReference type="EMBL" id="JADGIZ020000104">
    <property type="protein sequence ID" value="KAL2911515.1"/>
    <property type="molecule type" value="Genomic_DNA"/>
</dbReference>
<dbReference type="InterPro" id="IPR019775">
    <property type="entry name" value="WD40_repeat_CS"/>
</dbReference>
<feature type="domain" description="EF-hand" evidence="5">
    <location>
        <begin position="39"/>
        <end position="74"/>
    </location>
</feature>
<gene>
    <name evidence="6" type="ORF">HK105_209004</name>
</gene>
<dbReference type="Pfam" id="PF00400">
    <property type="entry name" value="WD40"/>
    <property type="match status" value="5"/>
</dbReference>
<protein>
    <recommendedName>
        <fullName evidence="5">EF-hand domain-containing protein</fullName>
    </recommendedName>
</protein>
<dbReference type="PROSITE" id="PS00678">
    <property type="entry name" value="WD_REPEATS_1"/>
    <property type="match status" value="2"/>
</dbReference>
<dbReference type="Pfam" id="PF25773">
    <property type="entry name" value="TPR_ANAPC2"/>
    <property type="match status" value="1"/>
</dbReference>
<dbReference type="Gene3D" id="2.130.10.10">
    <property type="entry name" value="YVTN repeat-like/Quinoprotein amine dehydrogenase"/>
    <property type="match status" value="4"/>
</dbReference>
<evidence type="ECO:0000313" key="7">
    <source>
        <dbReference type="Proteomes" id="UP001527925"/>
    </source>
</evidence>
<dbReference type="PANTHER" id="PTHR44324">
    <property type="entry name" value="WD40 REPEAT DOMAIN 95"/>
    <property type="match status" value="1"/>
</dbReference>
<proteinExistence type="predicted"/>
<feature type="repeat" description="WD" evidence="4">
    <location>
        <begin position="342"/>
        <end position="383"/>
    </location>
</feature>
<dbReference type="PROSITE" id="PS50222">
    <property type="entry name" value="EF_HAND_2"/>
    <property type="match status" value="1"/>
</dbReference>
<evidence type="ECO:0000256" key="4">
    <source>
        <dbReference type="PROSITE-ProRule" id="PRU00221"/>
    </source>
</evidence>
<dbReference type="SMART" id="SM00320">
    <property type="entry name" value="WD40"/>
    <property type="match status" value="10"/>
</dbReference>
<feature type="repeat" description="WD" evidence="4">
    <location>
        <begin position="306"/>
        <end position="331"/>
    </location>
</feature>
<dbReference type="SUPFAM" id="SSF50978">
    <property type="entry name" value="WD40 repeat-like"/>
    <property type="match status" value="2"/>
</dbReference>
<dbReference type="InterPro" id="IPR051242">
    <property type="entry name" value="WD-EF-hand_domain"/>
</dbReference>
<evidence type="ECO:0000256" key="2">
    <source>
        <dbReference type="ARBA" id="ARBA00022737"/>
    </source>
</evidence>
<dbReference type="PANTHER" id="PTHR44324:SF4">
    <property type="entry name" value="WD40 REPEAT DOMAIN 95"/>
    <property type="match status" value="1"/>
</dbReference>
<evidence type="ECO:0000256" key="1">
    <source>
        <dbReference type="ARBA" id="ARBA00022574"/>
    </source>
</evidence>
<dbReference type="Proteomes" id="UP001527925">
    <property type="component" value="Unassembled WGS sequence"/>
</dbReference>
<dbReference type="InterPro" id="IPR011992">
    <property type="entry name" value="EF-hand-dom_pair"/>
</dbReference>
<dbReference type="InterPro" id="IPR001680">
    <property type="entry name" value="WD40_rpt"/>
</dbReference>
<dbReference type="PROSITE" id="PS50082">
    <property type="entry name" value="WD_REPEATS_2"/>
    <property type="match status" value="4"/>
</dbReference>
<keyword evidence="2" id="KW-0677">Repeat</keyword>
<accession>A0ABR4MW86</accession>
<keyword evidence="3" id="KW-0106">Calcium</keyword>
<dbReference type="PROSITE" id="PS50294">
    <property type="entry name" value="WD_REPEATS_REGION"/>
    <property type="match status" value="3"/>
</dbReference>
<keyword evidence="7" id="KW-1185">Reference proteome</keyword>
<dbReference type="SUPFAM" id="SSF75632">
    <property type="entry name" value="Cullin homology domain"/>
    <property type="match status" value="1"/>
</dbReference>
<dbReference type="InterPro" id="IPR018247">
    <property type="entry name" value="EF_Hand_1_Ca_BS"/>
</dbReference>
<feature type="repeat" description="WD" evidence="4">
    <location>
        <begin position="474"/>
        <end position="508"/>
    </location>
</feature>
<evidence type="ECO:0000256" key="3">
    <source>
        <dbReference type="ARBA" id="ARBA00022837"/>
    </source>
</evidence>
<dbReference type="InterPro" id="IPR002048">
    <property type="entry name" value="EF_hand_dom"/>
</dbReference>